<dbReference type="EMBL" id="JBHGVX010000007">
    <property type="protein sequence ID" value="KAL1794444.1"/>
    <property type="molecule type" value="Genomic_DNA"/>
</dbReference>
<dbReference type="PANTHER" id="PTHR43836">
    <property type="entry name" value="CATECHOL O-METHYLTRANSFERASE 1-RELATED"/>
    <property type="match status" value="1"/>
</dbReference>
<dbReference type="Proteomes" id="UP001578633">
    <property type="component" value="Chromosome 7"/>
</dbReference>
<evidence type="ECO:0000313" key="8">
    <source>
        <dbReference type="Proteomes" id="UP001578633"/>
    </source>
</evidence>
<dbReference type="InterPro" id="IPR029063">
    <property type="entry name" value="SAM-dependent_MTases_sf"/>
</dbReference>
<evidence type="ECO:0000256" key="6">
    <source>
        <dbReference type="ARBA" id="ARBA00023453"/>
    </source>
</evidence>
<dbReference type="Pfam" id="PF01596">
    <property type="entry name" value="Methyltransf_3"/>
    <property type="match status" value="1"/>
</dbReference>
<protein>
    <recommendedName>
        <fullName evidence="1">catechol O-methyltransferase</fullName>
        <ecNumber evidence="1">2.1.1.6</ecNumber>
    </recommendedName>
</protein>
<evidence type="ECO:0000313" key="7">
    <source>
        <dbReference type="EMBL" id="KAL1794444.1"/>
    </source>
</evidence>
<accession>A0ABR3UF43</accession>
<organism evidence="7 8">
    <name type="scientific">Alternaria dauci</name>
    <dbReference type="NCBI Taxonomy" id="48095"/>
    <lineage>
        <taxon>Eukaryota</taxon>
        <taxon>Fungi</taxon>
        <taxon>Dikarya</taxon>
        <taxon>Ascomycota</taxon>
        <taxon>Pezizomycotina</taxon>
        <taxon>Dothideomycetes</taxon>
        <taxon>Pleosporomycetidae</taxon>
        <taxon>Pleosporales</taxon>
        <taxon>Pleosporineae</taxon>
        <taxon>Pleosporaceae</taxon>
        <taxon>Alternaria</taxon>
        <taxon>Alternaria sect. Porri</taxon>
    </lineage>
</organism>
<reference evidence="7 8" key="1">
    <citation type="submission" date="2024-09" db="EMBL/GenBank/DDBJ databases">
        <title>T2T genomes of carrot and Alternaria dauci and their utility for understanding host-pathogen interaction during carrot leaf blight disease.</title>
        <authorList>
            <person name="Liu W."/>
            <person name="Xu S."/>
            <person name="Ou C."/>
            <person name="Liu X."/>
            <person name="Zhuang F."/>
            <person name="Deng X.W."/>
        </authorList>
    </citation>
    <scope>NUCLEOTIDE SEQUENCE [LARGE SCALE GENOMIC DNA]</scope>
    <source>
        <strain evidence="7 8">A2016</strain>
    </source>
</reference>
<comment type="similarity">
    <text evidence="6">Belongs to the class I-like SAM-binding methyltransferase superfamily. Cation-dependent O-methyltransferase family.</text>
</comment>
<keyword evidence="4" id="KW-0949">S-adenosyl-L-methionine</keyword>
<dbReference type="Gene3D" id="3.40.50.150">
    <property type="entry name" value="Vaccinia Virus protein VP39"/>
    <property type="match status" value="1"/>
</dbReference>
<dbReference type="PANTHER" id="PTHR43836:SF2">
    <property type="entry name" value="CATECHOL O-METHYLTRANSFERASE 1-RELATED"/>
    <property type="match status" value="1"/>
</dbReference>
<dbReference type="GeneID" id="96088187"/>
<dbReference type="RefSeq" id="XP_069305028.1">
    <property type="nucleotide sequence ID" value="XM_069454058.1"/>
</dbReference>
<evidence type="ECO:0000256" key="4">
    <source>
        <dbReference type="ARBA" id="ARBA00022691"/>
    </source>
</evidence>
<evidence type="ECO:0000256" key="5">
    <source>
        <dbReference type="ARBA" id="ARBA00022939"/>
    </source>
</evidence>
<dbReference type="PROSITE" id="PS51682">
    <property type="entry name" value="SAM_OMT_I"/>
    <property type="match status" value="1"/>
</dbReference>
<name>A0ABR3UF43_9PLEO</name>
<gene>
    <name evidence="7" type="ORF">ACET3X_007865</name>
</gene>
<keyword evidence="3" id="KW-0808">Transferase</keyword>
<dbReference type="SUPFAM" id="SSF53335">
    <property type="entry name" value="S-adenosyl-L-methionine-dependent methyltransferases"/>
    <property type="match status" value="1"/>
</dbReference>
<evidence type="ECO:0000256" key="2">
    <source>
        <dbReference type="ARBA" id="ARBA00022603"/>
    </source>
</evidence>
<proteinExistence type="inferred from homology"/>
<dbReference type="InterPro" id="IPR002935">
    <property type="entry name" value="SAM_O-MeTrfase"/>
</dbReference>
<sequence length="251" mass="27899">MVEFDKEFLEKYFANLKVLNEKLHRHILSLPSSKFHGKPRDLIAEIAQWADTNKMDMLFHTLKIEKTHEILAATEPKPKIIIEYGTYVGNSALAWGASLLELHGPDAPDTHVYGFELDPEKAVIARDAIKLAGLEGLVTVITAPGAEALERLVAEGKIRKGQVDVVLLDHWKDAYLPDLVTCEQLGVFHKGTIIFADNTDYPGAPDYLEYVKKGGNGEPGSVRYETETIVEPRITGEHESQALEVTRVVSV</sequence>
<keyword evidence="5" id="KW-0128">Catecholamine metabolism</keyword>
<evidence type="ECO:0000256" key="1">
    <source>
        <dbReference type="ARBA" id="ARBA00012880"/>
    </source>
</evidence>
<dbReference type="EC" id="2.1.1.6" evidence="1"/>
<keyword evidence="8" id="KW-1185">Reference proteome</keyword>
<evidence type="ECO:0000256" key="3">
    <source>
        <dbReference type="ARBA" id="ARBA00022679"/>
    </source>
</evidence>
<comment type="caution">
    <text evidence="7">The sequence shown here is derived from an EMBL/GenBank/DDBJ whole genome shotgun (WGS) entry which is preliminary data.</text>
</comment>
<keyword evidence="2" id="KW-0489">Methyltransferase</keyword>